<evidence type="ECO:0000313" key="3">
    <source>
        <dbReference type="Proteomes" id="UP000284706"/>
    </source>
</evidence>
<dbReference type="CDD" id="cd09917">
    <property type="entry name" value="F-box_SF"/>
    <property type="match status" value="1"/>
</dbReference>
<proteinExistence type="predicted"/>
<dbReference type="InterPro" id="IPR036047">
    <property type="entry name" value="F-box-like_dom_sf"/>
</dbReference>
<dbReference type="AlphaFoldDB" id="A0A409Y410"/>
<protein>
    <recommendedName>
        <fullName evidence="1">F-box domain-containing protein</fullName>
    </recommendedName>
</protein>
<organism evidence="2 3">
    <name type="scientific">Gymnopilus dilepis</name>
    <dbReference type="NCBI Taxonomy" id="231916"/>
    <lineage>
        <taxon>Eukaryota</taxon>
        <taxon>Fungi</taxon>
        <taxon>Dikarya</taxon>
        <taxon>Basidiomycota</taxon>
        <taxon>Agaricomycotina</taxon>
        <taxon>Agaricomycetes</taxon>
        <taxon>Agaricomycetidae</taxon>
        <taxon>Agaricales</taxon>
        <taxon>Agaricineae</taxon>
        <taxon>Hymenogastraceae</taxon>
        <taxon>Gymnopilus</taxon>
    </lineage>
</organism>
<comment type="caution">
    <text evidence="2">The sequence shown here is derived from an EMBL/GenBank/DDBJ whole genome shotgun (WGS) entry which is preliminary data.</text>
</comment>
<feature type="domain" description="F-box" evidence="1">
    <location>
        <begin position="5"/>
        <end position="51"/>
    </location>
</feature>
<dbReference type="Proteomes" id="UP000284706">
    <property type="component" value="Unassembled WGS sequence"/>
</dbReference>
<evidence type="ECO:0000259" key="1">
    <source>
        <dbReference type="Pfam" id="PF12937"/>
    </source>
</evidence>
<gene>
    <name evidence="2" type="ORF">CVT26_012806</name>
</gene>
<reference evidence="2 3" key="1">
    <citation type="journal article" date="2018" name="Evol. Lett.">
        <title>Horizontal gene cluster transfer increased hallucinogenic mushroom diversity.</title>
        <authorList>
            <person name="Reynolds H.T."/>
            <person name="Vijayakumar V."/>
            <person name="Gluck-Thaler E."/>
            <person name="Korotkin H.B."/>
            <person name="Matheny P.B."/>
            <person name="Slot J.C."/>
        </authorList>
    </citation>
    <scope>NUCLEOTIDE SEQUENCE [LARGE SCALE GENOMIC DNA]</scope>
    <source>
        <strain evidence="2 3">SRW20</strain>
    </source>
</reference>
<accession>A0A409Y410</accession>
<keyword evidence="3" id="KW-1185">Reference proteome</keyword>
<sequence length="505" mass="56734">MPQVQLPPEILDYIFLHLRDTSDLPTLRACCAVSSFFHQLAEPHLYYQLTLTNGDDPNSELEYGPTEILKAFSARPHAADHVRFVKIDLASRDYSNLRDTVLVPVLQLLQRVESVSLENRLPRDDIWQEPHRWDDMSDEFHDAFLRLLTLPSLRGVSVHDITDFPLQILDAASSLEHLVLVGDFSYEIQMRAPFQHRARLKSLKMGHPDIALAYEYIVAWLLDSPSSPVVSQLEDFKAVIANDTDLRTLSFILSACANSLKVFELGGSPGVVNCFYRISEPGSSSVVDDEQVDTLQLLFARPSLDIEVLKESPHSSFDVKNVSMSLPSSFAFSSLSTVNHLILKSSIHALMYSEEDSEEDTAGEALKYPLRYWTPFEWMRLMLDQFNPPNIRHPPQSSAVVSGLVLERLTLDILFEVNAFVLSQIRFAPLASAISSFASTVPRSTVEMRVGPVVDGYTPVMDSDLYKVENRKSKLVEVLERDEHLGPLVIKGLVCISDINHSGPV</sequence>
<dbReference type="Pfam" id="PF12937">
    <property type="entry name" value="F-box-like"/>
    <property type="match status" value="1"/>
</dbReference>
<dbReference type="OrthoDB" id="2788229at2759"/>
<dbReference type="SUPFAM" id="SSF81383">
    <property type="entry name" value="F-box domain"/>
    <property type="match status" value="1"/>
</dbReference>
<dbReference type="InParanoid" id="A0A409Y410"/>
<dbReference type="InterPro" id="IPR001810">
    <property type="entry name" value="F-box_dom"/>
</dbReference>
<dbReference type="EMBL" id="NHYE01001198">
    <property type="protein sequence ID" value="PPQ97776.1"/>
    <property type="molecule type" value="Genomic_DNA"/>
</dbReference>
<evidence type="ECO:0000313" key="2">
    <source>
        <dbReference type="EMBL" id="PPQ97776.1"/>
    </source>
</evidence>
<name>A0A409Y410_9AGAR</name>